<dbReference type="Pfam" id="PF07726">
    <property type="entry name" value="AAA_3"/>
    <property type="match status" value="1"/>
</dbReference>
<dbReference type="AlphaFoldDB" id="A0A3P3QQ73"/>
<dbReference type="GO" id="GO:0016887">
    <property type="term" value="F:ATP hydrolysis activity"/>
    <property type="evidence" value="ECO:0007669"/>
    <property type="project" value="InterPro"/>
</dbReference>
<dbReference type="Gene3D" id="3.40.50.300">
    <property type="entry name" value="P-loop containing nucleotide triphosphate hydrolases"/>
    <property type="match status" value="1"/>
</dbReference>
<dbReference type="PANTHER" id="PTHR42759:SF5">
    <property type="entry name" value="METHANOL DEHYDROGENASE REGULATOR"/>
    <property type="match status" value="1"/>
</dbReference>
<dbReference type="SUPFAM" id="SSF52540">
    <property type="entry name" value="P-loop containing nucleoside triphosphate hydrolases"/>
    <property type="match status" value="1"/>
</dbReference>
<sequence>MIELQSLQQLEQKLNQVILGKPQAVRLALCCLLSEGHLLIEDLPGLGKTTLAHALALSLGMQYKRVQFTNDMLPADLLGQSVFLPETQEFQFRPGAIFSQILLADEINRASPRTQSALLEAMEEHQVSVDGHTYALPHPFFVIATQNPLFHAGTHALPESQLDRFLMRLTLGFPDLQTEKLMLQQDLGNSRLEGLTPCLDQNQLIALQQQVVQVKVSDALLDYLLALISQSRQQQDGLPLSPRAAKALLRATKAFALLCGRYFATAEDVQQVFASVAEHRLNPGHASDSKSLSLQLLRQVPCPL</sequence>
<gene>
    <name evidence="3" type="ORF">EIK76_00815</name>
</gene>
<proteinExistence type="predicted"/>
<comment type="caution">
    <text evidence="3">The sequence shown here is derived from an EMBL/GenBank/DDBJ whole genome shotgun (WGS) entry which is preliminary data.</text>
</comment>
<dbReference type="GO" id="GO:0005524">
    <property type="term" value="F:ATP binding"/>
    <property type="evidence" value="ECO:0007669"/>
    <property type="project" value="InterPro"/>
</dbReference>
<evidence type="ECO:0000259" key="1">
    <source>
        <dbReference type="Pfam" id="PF07726"/>
    </source>
</evidence>
<dbReference type="Gene3D" id="1.10.8.80">
    <property type="entry name" value="Magnesium chelatase subunit I, C-Terminal domain"/>
    <property type="match status" value="1"/>
</dbReference>
<organism evidence="3 4">
    <name type="scientific">Rheinheimera mesophila</name>
    <dbReference type="NCBI Taxonomy" id="1547515"/>
    <lineage>
        <taxon>Bacteria</taxon>
        <taxon>Pseudomonadati</taxon>
        <taxon>Pseudomonadota</taxon>
        <taxon>Gammaproteobacteria</taxon>
        <taxon>Chromatiales</taxon>
        <taxon>Chromatiaceae</taxon>
        <taxon>Rheinheimera</taxon>
    </lineage>
</organism>
<dbReference type="InterPro" id="IPR041628">
    <property type="entry name" value="ChlI/MoxR_AAA_lid"/>
</dbReference>
<dbReference type="EMBL" id="RRCF01000001">
    <property type="protein sequence ID" value="RRJ22659.1"/>
    <property type="molecule type" value="Genomic_DNA"/>
</dbReference>
<evidence type="ECO:0000259" key="2">
    <source>
        <dbReference type="Pfam" id="PF17863"/>
    </source>
</evidence>
<dbReference type="OrthoDB" id="9808397at2"/>
<dbReference type="PIRSF" id="PIRSF002849">
    <property type="entry name" value="AAA_ATPase_chaperone_MoxR_prd"/>
    <property type="match status" value="1"/>
</dbReference>
<evidence type="ECO:0000313" key="4">
    <source>
        <dbReference type="Proteomes" id="UP000276260"/>
    </source>
</evidence>
<accession>A0A3P3QQ73</accession>
<feature type="domain" description="ATPase AAA-3" evidence="1">
    <location>
        <begin position="37"/>
        <end position="167"/>
    </location>
</feature>
<dbReference type="Proteomes" id="UP000276260">
    <property type="component" value="Unassembled WGS sequence"/>
</dbReference>
<dbReference type="CDD" id="cd00009">
    <property type="entry name" value="AAA"/>
    <property type="match status" value="1"/>
</dbReference>
<dbReference type="InterPro" id="IPR027417">
    <property type="entry name" value="P-loop_NTPase"/>
</dbReference>
<name>A0A3P3QQ73_9GAMM</name>
<dbReference type="RefSeq" id="WP_046521068.1">
    <property type="nucleotide sequence ID" value="NZ_LAVS01000090.1"/>
</dbReference>
<protein>
    <submittedName>
        <fullName evidence="3">AAA family ATPase</fullName>
    </submittedName>
</protein>
<dbReference type="Pfam" id="PF17863">
    <property type="entry name" value="AAA_lid_2"/>
    <property type="match status" value="1"/>
</dbReference>
<evidence type="ECO:0000313" key="3">
    <source>
        <dbReference type="EMBL" id="RRJ22659.1"/>
    </source>
</evidence>
<dbReference type="InterPro" id="IPR050764">
    <property type="entry name" value="CbbQ/NirQ/NorQ/GpvN"/>
</dbReference>
<reference evidence="3 4" key="1">
    <citation type="submission" date="2018-11" db="EMBL/GenBank/DDBJ databases">
        <title>Draft genome analysis of Rheinheimera mesophila isolated from an industrial waste site.</title>
        <authorList>
            <person name="Yu Q."/>
            <person name="Qi Y."/>
            <person name="Zhang H."/>
            <person name="Lu Y."/>
            <person name="Pu J."/>
        </authorList>
    </citation>
    <scope>NUCLEOTIDE SEQUENCE [LARGE SCALE GENOMIC DNA]</scope>
    <source>
        <strain evidence="3 4">IITR13</strain>
    </source>
</reference>
<keyword evidence="4" id="KW-1185">Reference proteome</keyword>
<dbReference type="PANTHER" id="PTHR42759">
    <property type="entry name" value="MOXR FAMILY PROTEIN"/>
    <property type="match status" value="1"/>
</dbReference>
<dbReference type="InterPro" id="IPR011703">
    <property type="entry name" value="ATPase_AAA-3"/>
</dbReference>
<feature type="domain" description="ChlI/MoxR AAA lid" evidence="2">
    <location>
        <begin position="240"/>
        <end position="287"/>
    </location>
</feature>